<keyword evidence="3 8" id="KW-0597">Phosphoprotein</keyword>
<dbReference type="SMART" id="SM00342">
    <property type="entry name" value="HTH_ARAC"/>
    <property type="match status" value="1"/>
</dbReference>
<evidence type="ECO:0000256" key="5">
    <source>
        <dbReference type="ARBA" id="ARBA00023015"/>
    </source>
</evidence>
<dbReference type="PANTHER" id="PTHR42713:SF3">
    <property type="entry name" value="TRANSCRIPTIONAL REGULATORY PROTEIN HPTR"/>
    <property type="match status" value="1"/>
</dbReference>
<keyword evidence="6 11" id="KW-0238">DNA-binding</keyword>
<feature type="domain" description="HTH araC/xylS-type" evidence="9">
    <location>
        <begin position="432"/>
        <end position="530"/>
    </location>
</feature>
<dbReference type="CDD" id="cd17536">
    <property type="entry name" value="REC_YesN-like"/>
    <property type="match status" value="1"/>
</dbReference>
<name>A0A229URD6_9BACL</name>
<dbReference type="PROSITE" id="PS50110">
    <property type="entry name" value="RESPONSE_REGULATORY"/>
    <property type="match status" value="1"/>
</dbReference>
<keyword evidence="2" id="KW-0963">Cytoplasm</keyword>
<comment type="caution">
    <text evidence="11">The sequence shown here is derived from an EMBL/GenBank/DDBJ whole genome shotgun (WGS) entry which is preliminary data.</text>
</comment>
<evidence type="ECO:0000313" key="12">
    <source>
        <dbReference type="Proteomes" id="UP000215509"/>
    </source>
</evidence>
<dbReference type="GO" id="GO:0043565">
    <property type="term" value="F:sequence-specific DNA binding"/>
    <property type="evidence" value="ECO:0007669"/>
    <property type="project" value="InterPro"/>
</dbReference>
<dbReference type="Gene3D" id="3.40.50.2300">
    <property type="match status" value="1"/>
</dbReference>
<dbReference type="RefSeq" id="WP_094015152.1">
    <property type="nucleotide sequence ID" value="NZ_NMQW01000017.1"/>
</dbReference>
<keyword evidence="4" id="KW-0902">Two-component regulatory system</keyword>
<keyword evidence="7" id="KW-0804">Transcription</keyword>
<dbReference type="InterPro" id="IPR051552">
    <property type="entry name" value="HptR"/>
</dbReference>
<evidence type="ECO:0000256" key="2">
    <source>
        <dbReference type="ARBA" id="ARBA00022490"/>
    </source>
</evidence>
<evidence type="ECO:0000256" key="8">
    <source>
        <dbReference type="PROSITE-ProRule" id="PRU00169"/>
    </source>
</evidence>
<evidence type="ECO:0000256" key="7">
    <source>
        <dbReference type="ARBA" id="ARBA00023163"/>
    </source>
</evidence>
<dbReference type="InterPro" id="IPR009057">
    <property type="entry name" value="Homeodomain-like_sf"/>
</dbReference>
<dbReference type="Proteomes" id="UP000215509">
    <property type="component" value="Unassembled WGS sequence"/>
</dbReference>
<dbReference type="GO" id="GO:0005737">
    <property type="term" value="C:cytoplasm"/>
    <property type="evidence" value="ECO:0007669"/>
    <property type="project" value="UniProtKB-SubCell"/>
</dbReference>
<feature type="modified residue" description="4-aspartylphosphate" evidence="8">
    <location>
        <position position="55"/>
    </location>
</feature>
<sequence length="531" mass="61642">MPKVLIVDDESIFRKGLRHMIAEMQGEWKVVDEAEDGIEALEKIEQHQPDFVITDIMMPIMNGIELQYILKEKHANIQVIVMSGYSDFEYVRESLRMGAKDYLTKPIVRKELYRILDSLQSEWLSIKEQETSKQMEERQARERLRHHILRGLMDGSISHEELDLMDYVGIQLPHASYCCLLINLDREFIEDERYFRVNPALYSLFISQFIQESVETGWTGYVFPISDTKVVTLLNYETTPEAYTHVTSWAKRICKEMKNMSNVTITIGLGAEVFDMETISQSYEEAETALLYRLVTGGDRILTYASVKGSKEVKMNTLTSDWALLDKSIEDGDAVETRLKTRKFVRKLCDAMTSPEMVQQQICAMLLHFYELAVRLNLVKEWLQHAEIKRVLEQILSTTTMFEMVETCERLLGRLSEMVHQRNSSIEINPIDTVVRYVDEHYSTPITLSMMADKVYLNPSYLSTLFKNKLGITFVDYVTQRRIEESKRLLLASEKKIVDIAKATGFTNLRHFNRVFRTLTGQTPGEYRDSV</sequence>
<dbReference type="OrthoDB" id="9794370at2"/>
<accession>A0A229URD6</accession>
<dbReference type="SUPFAM" id="SSF52172">
    <property type="entry name" value="CheY-like"/>
    <property type="match status" value="1"/>
</dbReference>
<evidence type="ECO:0000256" key="4">
    <source>
        <dbReference type="ARBA" id="ARBA00023012"/>
    </source>
</evidence>
<gene>
    <name evidence="11" type="ORF">CF651_12345</name>
</gene>
<keyword evidence="5" id="KW-0805">Transcription regulation</keyword>
<dbReference type="EMBL" id="NMQW01000017">
    <property type="protein sequence ID" value="OXM86002.1"/>
    <property type="molecule type" value="Genomic_DNA"/>
</dbReference>
<dbReference type="InterPro" id="IPR041522">
    <property type="entry name" value="CdaR_GGDEF"/>
</dbReference>
<evidence type="ECO:0000313" key="11">
    <source>
        <dbReference type="EMBL" id="OXM86002.1"/>
    </source>
</evidence>
<dbReference type="InterPro" id="IPR018060">
    <property type="entry name" value="HTH_AraC"/>
</dbReference>
<evidence type="ECO:0000256" key="3">
    <source>
        <dbReference type="ARBA" id="ARBA00022553"/>
    </source>
</evidence>
<comment type="subcellular location">
    <subcellularLocation>
        <location evidence="1">Cytoplasm</location>
    </subcellularLocation>
</comment>
<organism evidence="11 12">
    <name type="scientific">Paenibacillus rigui</name>
    <dbReference type="NCBI Taxonomy" id="554312"/>
    <lineage>
        <taxon>Bacteria</taxon>
        <taxon>Bacillati</taxon>
        <taxon>Bacillota</taxon>
        <taxon>Bacilli</taxon>
        <taxon>Bacillales</taxon>
        <taxon>Paenibacillaceae</taxon>
        <taxon>Paenibacillus</taxon>
    </lineage>
</organism>
<dbReference type="PROSITE" id="PS01124">
    <property type="entry name" value="HTH_ARAC_FAMILY_2"/>
    <property type="match status" value="1"/>
</dbReference>
<proteinExistence type="predicted"/>
<dbReference type="GO" id="GO:0000160">
    <property type="term" value="P:phosphorelay signal transduction system"/>
    <property type="evidence" value="ECO:0007669"/>
    <property type="project" value="UniProtKB-KW"/>
</dbReference>
<dbReference type="InterPro" id="IPR011006">
    <property type="entry name" value="CheY-like_superfamily"/>
</dbReference>
<evidence type="ECO:0000259" key="9">
    <source>
        <dbReference type="PROSITE" id="PS01124"/>
    </source>
</evidence>
<protein>
    <submittedName>
        <fullName evidence="11">DNA-binding response regulator</fullName>
    </submittedName>
</protein>
<dbReference type="AlphaFoldDB" id="A0A229URD6"/>
<dbReference type="SUPFAM" id="SSF46689">
    <property type="entry name" value="Homeodomain-like"/>
    <property type="match status" value="2"/>
</dbReference>
<evidence type="ECO:0000256" key="6">
    <source>
        <dbReference type="ARBA" id="ARBA00023125"/>
    </source>
</evidence>
<dbReference type="Pfam" id="PF00072">
    <property type="entry name" value="Response_reg"/>
    <property type="match status" value="1"/>
</dbReference>
<dbReference type="GO" id="GO:0003700">
    <property type="term" value="F:DNA-binding transcription factor activity"/>
    <property type="evidence" value="ECO:0007669"/>
    <property type="project" value="InterPro"/>
</dbReference>
<dbReference type="SMART" id="SM00448">
    <property type="entry name" value="REC"/>
    <property type="match status" value="1"/>
</dbReference>
<feature type="domain" description="Response regulatory" evidence="10">
    <location>
        <begin position="3"/>
        <end position="120"/>
    </location>
</feature>
<evidence type="ECO:0000259" key="10">
    <source>
        <dbReference type="PROSITE" id="PS50110"/>
    </source>
</evidence>
<reference evidence="11 12" key="1">
    <citation type="submission" date="2017-07" db="EMBL/GenBank/DDBJ databases">
        <title>Genome sequencing and assembly of Paenibacillus rigui.</title>
        <authorList>
            <person name="Mayilraj S."/>
        </authorList>
    </citation>
    <scope>NUCLEOTIDE SEQUENCE [LARGE SCALE GENOMIC DNA]</scope>
    <source>
        <strain evidence="11 12">JCM 16352</strain>
    </source>
</reference>
<keyword evidence="12" id="KW-1185">Reference proteome</keyword>
<dbReference type="Gene3D" id="1.10.10.60">
    <property type="entry name" value="Homeodomain-like"/>
    <property type="match status" value="2"/>
</dbReference>
<dbReference type="InterPro" id="IPR001789">
    <property type="entry name" value="Sig_transdc_resp-reg_receiver"/>
</dbReference>
<dbReference type="PRINTS" id="PR00032">
    <property type="entry name" value="HTHARAC"/>
</dbReference>
<dbReference type="PANTHER" id="PTHR42713">
    <property type="entry name" value="HISTIDINE KINASE-RELATED"/>
    <property type="match status" value="1"/>
</dbReference>
<evidence type="ECO:0000256" key="1">
    <source>
        <dbReference type="ARBA" id="ARBA00004496"/>
    </source>
</evidence>
<dbReference type="Pfam" id="PF17853">
    <property type="entry name" value="GGDEF_2"/>
    <property type="match status" value="1"/>
</dbReference>
<dbReference type="Pfam" id="PF12833">
    <property type="entry name" value="HTH_18"/>
    <property type="match status" value="1"/>
</dbReference>
<dbReference type="InterPro" id="IPR020449">
    <property type="entry name" value="Tscrpt_reg_AraC-type_HTH"/>
</dbReference>